<evidence type="ECO:0000313" key="1">
    <source>
        <dbReference type="EMBL" id="PZR04629.1"/>
    </source>
</evidence>
<accession>A0A2W5SNB5</accession>
<organism evidence="1 2">
    <name type="scientific">Archangium gephyra</name>
    <dbReference type="NCBI Taxonomy" id="48"/>
    <lineage>
        <taxon>Bacteria</taxon>
        <taxon>Pseudomonadati</taxon>
        <taxon>Myxococcota</taxon>
        <taxon>Myxococcia</taxon>
        <taxon>Myxococcales</taxon>
        <taxon>Cystobacterineae</taxon>
        <taxon>Archangiaceae</taxon>
        <taxon>Archangium</taxon>
    </lineage>
</organism>
<dbReference type="AlphaFoldDB" id="A0A2W5SNB5"/>
<comment type="caution">
    <text evidence="1">The sequence shown here is derived from an EMBL/GenBank/DDBJ whole genome shotgun (WGS) entry which is preliminary data.</text>
</comment>
<gene>
    <name evidence="1" type="ORF">DI536_33885</name>
</gene>
<name>A0A2W5SNB5_9BACT</name>
<sequence length="135" mass="14546">MHVAALSEKHLGELHLATERALQQWAKDIFAPTEILAAMERVLLFLRQNGGAAKQARQVASLAFIVGEQLVQLDGWKWMSVSEDGSLNPAIVSADGKRAVLMVDAMTVLVTGKGSVGALVRACRENSSHELVVTL</sequence>
<dbReference type="Proteomes" id="UP000249061">
    <property type="component" value="Unassembled WGS sequence"/>
</dbReference>
<protein>
    <submittedName>
        <fullName evidence="1">Uncharacterized protein</fullName>
    </submittedName>
</protein>
<proteinExistence type="predicted"/>
<reference evidence="1 2" key="1">
    <citation type="submission" date="2017-08" db="EMBL/GenBank/DDBJ databases">
        <title>Infants hospitalized years apart are colonized by the same room-sourced microbial strains.</title>
        <authorList>
            <person name="Brooks B."/>
            <person name="Olm M.R."/>
            <person name="Firek B.A."/>
            <person name="Baker R."/>
            <person name="Thomas B.C."/>
            <person name="Morowitz M.J."/>
            <person name="Banfield J.F."/>
        </authorList>
    </citation>
    <scope>NUCLEOTIDE SEQUENCE [LARGE SCALE GENOMIC DNA]</scope>
    <source>
        <strain evidence="1">S2_003_000_R2_14</strain>
    </source>
</reference>
<dbReference type="EMBL" id="QFQP01000054">
    <property type="protein sequence ID" value="PZR04629.1"/>
    <property type="molecule type" value="Genomic_DNA"/>
</dbReference>
<evidence type="ECO:0000313" key="2">
    <source>
        <dbReference type="Proteomes" id="UP000249061"/>
    </source>
</evidence>